<dbReference type="Pfam" id="PF04239">
    <property type="entry name" value="DUF421"/>
    <property type="match status" value="1"/>
</dbReference>
<evidence type="ECO:0000256" key="6">
    <source>
        <dbReference type="ARBA" id="ARBA00023136"/>
    </source>
</evidence>
<feature type="domain" description="YetF C-terminal" evidence="8">
    <location>
        <begin position="104"/>
        <end position="162"/>
    </location>
</feature>
<dbReference type="AlphaFoldDB" id="A0A7Y0TWX8"/>
<evidence type="ECO:0000313" key="9">
    <source>
        <dbReference type="EMBL" id="NMW65047.1"/>
    </source>
</evidence>
<dbReference type="InterPro" id="IPR007353">
    <property type="entry name" value="DUF421"/>
</dbReference>
<dbReference type="EMBL" id="JABCUR010000004">
    <property type="protein sequence ID" value="NMW65047.1"/>
    <property type="molecule type" value="Genomic_DNA"/>
</dbReference>
<gene>
    <name evidence="9" type="ORF">HHJ78_05775</name>
</gene>
<protein>
    <submittedName>
        <fullName evidence="9">DUF421 domain-containing protein</fullName>
    </submittedName>
</protein>
<dbReference type="PANTHER" id="PTHR34582">
    <property type="entry name" value="UPF0702 TRANSMEMBRANE PROTEIN YCAP"/>
    <property type="match status" value="1"/>
</dbReference>
<keyword evidence="5 7" id="KW-1133">Transmembrane helix</keyword>
<comment type="similarity">
    <text evidence="2">Belongs to the UPF0702 family.</text>
</comment>
<accession>A0A7Y0TWX8</accession>
<dbReference type="Gene3D" id="3.30.240.20">
    <property type="entry name" value="bsu07140 like domains"/>
    <property type="match status" value="1"/>
</dbReference>
<evidence type="ECO:0000256" key="5">
    <source>
        <dbReference type="ARBA" id="ARBA00022989"/>
    </source>
</evidence>
<dbReference type="InterPro" id="IPR023090">
    <property type="entry name" value="UPF0702_alpha/beta_dom_sf"/>
</dbReference>
<dbReference type="GO" id="GO:0005886">
    <property type="term" value="C:plasma membrane"/>
    <property type="evidence" value="ECO:0007669"/>
    <property type="project" value="UniProtKB-SubCell"/>
</dbReference>
<comment type="subcellular location">
    <subcellularLocation>
        <location evidence="1">Cell membrane</location>
        <topology evidence="1">Multi-pass membrane protein</topology>
    </subcellularLocation>
</comment>
<keyword evidence="3" id="KW-1003">Cell membrane</keyword>
<comment type="caution">
    <text evidence="9">The sequence shown here is derived from an EMBL/GenBank/DDBJ whole genome shotgun (WGS) entry which is preliminary data.</text>
</comment>
<sequence length="179" mass="19494">MSFWEQLWYQIGLSPAQALGVVIASVVIYLVISAIIQLWGRRIYANHSATGLAVTLVVGSISARAMLGNSPTLFGWAIAITVVLVLESIMGMRFALGWKRRPRQAVIIYARDCFDEALLRRYHLSRGQIRSSLREKGLASLAGVGVILLEPSGHLSVIKEGAVLAGELAQDIRDPKGVL</sequence>
<feature type="transmembrane region" description="Helical" evidence="7">
    <location>
        <begin position="16"/>
        <end position="36"/>
    </location>
</feature>
<dbReference type="RefSeq" id="WP_169757106.1">
    <property type="nucleotide sequence ID" value="NZ_JABCUO010000009.1"/>
</dbReference>
<reference evidence="9 10" key="1">
    <citation type="submission" date="2020-04" db="EMBL/GenBank/DDBJ databases">
        <title>Antimicrobial susceptibility and clonality of vaginal-derived multi-drug resistant Mobiluncus isolates in China.</title>
        <authorList>
            <person name="Zhang X."/>
        </authorList>
    </citation>
    <scope>NUCLEOTIDE SEQUENCE [LARGE SCALE GENOMIC DNA]</scope>
    <source>
        <strain evidence="9 10">13</strain>
    </source>
</reference>
<evidence type="ECO:0000256" key="1">
    <source>
        <dbReference type="ARBA" id="ARBA00004651"/>
    </source>
</evidence>
<dbReference type="PANTHER" id="PTHR34582:SF6">
    <property type="entry name" value="UPF0702 TRANSMEMBRANE PROTEIN YCAP"/>
    <property type="match status" value="1"/>
</dbReference>
<evidence type="ECO:0000256" key="3">
    <source>
        <dbReference type="ARBA" id="ARBA00022475"/>
    </source>
</evidence>
<feature type="transmembrane region" description="Helical" evidence="7">
    <location>
        <begin position="48"/>
        <end position="67"/>
    </location>
</feature>
<evidence type="ECO:0000256" key="4">
    <source>
        <dbReference type="ARBA" id="ARBA00022692"/>
    </source>
</evidence>
<keyword evidence="4 7" id="KW-0812">Transmembrane</keyword>
<name>A0A7Y0TWX8_9ACTO</name>
<evidence type="ECO:0000256" key="2">
    <source>
        <dbReference type="ARBA" id="ARBA00006448"/>
    </source>
</evidence>
<evidence type="ECO:0000259" key="8">
    <source>
        <dbReference type="Pfam" id="PF04239"/>
    </source>
</evidence>
<dbReference type="Proteomes" id="UP000578252">
    <property type="component" value="Unassembled WGS sequence"/>
</dbReference>
<proteinExistence type="inferred from homology"/>
<organism evidence="9 10">
    <name type="scientific">Mobiluncus mulieris</name>
    <dbReference type="NCBI Taxonomy" id="2052"/>
    <lineage>
        <taxon>Bacteria</taxon>
        <taxon>Bacillati</taxon>
        <taxon>Actinomycetota</taxon>
        <taxon>Actinomycetes</taxon>
        <taxon>Actinomycetales</taxon>
        <taxon>Actinomycetaceae</taxon>
        <taxon>Mobiluncus</taxon>
    </lineage>
</organism>
<evidence type="ECO:0000313" key="10">
    <source>
        <dbReference type="Proteomes" id="UP000578252"/>
    </source>
</evidence>
<evidence type="ECO:0000256" key="7">
    <source>
        <dbReference type="SAM" id="Phobius"/>
    </source>
</evidence>
<feature type="transmembrane region" description="Helical" evidence="7">
    <location>
        <begin position="73"/>
        <end position="96"/>
    </location>
</feature>
<keyword evidence="6 7" id="KW-0472">Membrane</keyword>